<dbReference type="STRING" id="137246.A0A401S0T0"/>
<dbReference type="PANTHER" id="PTHR46660">
    <property type="match status" value="1"/>
</dbReference>
<dbReference type="Proteomes" id="UP000287033">
    <property type="component" value="Unassembled WGS sequence"/>
</dbReference>
<comment type="caution">
    <text evidence="3">The sequence shown here is derived from an EMBL/GenBank/DDBJ whole genome shotgun (WGS) entry which is preliminary data.</text>
</comment>
<dbReference type="PANTHER" id="PTHR46660:SF2">
    <property type="entry name" value="GLYCOSYLTRANSFERASE 1 DOMAIN-CONTAINING PROTEIN 1"/>
    <property type="match status" value="1"/>
</dbReference>
<evidence type="ECO:0000313" key="4">
    <source>
        <dbReference type="Proteomes" id="UP000287033"/>
    </source>
</evidence>
<evidence type="ECO:0000256" key="1">
    <source>
        <dbReference type="ARBA" id="ARBA00022676"/>
    </source>
</evidence>
<dbReference type="InterPro" id="IPR052622">
    <property type="entry name" value="Glycosyltransferase_G1"/>
</dbReference>
<proteinExistence type="predicted"/>
<name>A0A401S0T0_CHIPU</name>
<keyword evidence="1" id="KW-0328">Glycosyltransferase</keyword>
<sequence>MEKRKSEMRNGLPKSRKMIKQSTHKYIQSSGHVCILNDIAEFKSSSQVSDLINEQKFEAVMTIHLYKGGRLLLDSNVPYGVIFGGTDINEDIQDEKKCEVMETVLQKSRFLVAFTDQLKKTAEVHWPFASSKIHVQPQAVVTKPCTNFNWNEFLQDSGIHCKNIDAYIFLLVCGLRRVKDPLFLVDAFSVWHKKDPRVYLIIIGPEVDAAFTQQVKAKVKSASGVYLVSEKPQEELQAAMRDSFAVVNSSISEGMSSTILEAMDLNVPVLARNISGNRAIVKHEHTGLLFFDPPEFIELSKRLIIDTSLKENIVAKAKEYVEKFHSWETEKETYQKLIENLL</sequence>
<dbReference type="OrthoDB" id="512920at2759"/>
<dbReference type="OMA" id="FSEWHSE"/>
<evidence type="ECO:0000259" key="2">
    <source>
        <dbReference type="Pfam" id="PF00534"/>
    </source>
</evidence>
<gene>
    <name evidence="3" type="ORF">chiPu_0002397</name>
</gene>
<dbReference type="SUPFAM" id="SSF53756">
    <property type="entry name" value="UDP-Glycosyltransferase/glycogen phosphorylase"/>
    <property type="match status" value="1"/>
</dbReference>
<dbReference type="CDD" id="cd03801">
    <property type="entry name" value="GT4_PimA-like"/>
    <property type="match status" value="1"/>
</dbReference>
<organism evidence="3 4">
    <name type="scientific">Chiloscyllium punctatum</name>
    <name type="common">Brownbanded bambooshark</name>
    <name type="synonym">Hemiscyllium punctatum</name>
    <dbReference type="NCBI Taxonomy" id="137246"/>
    <lineage>
        <taxon>Eukaryota</taxon>
        <taxon>Metazoa</taxon>
        <taxon>Chordata</taxon>
        <taxon>Craniata</taxon>
        <taxon>Vertebrata</taxon>
        <taxon>Chondrichthyes</taxon>
        <taxon>Elasmobranchii</taxon>
        <taxon>Galeomorphii</taxon>
        <taxon>Galeoidea</taxon>
        <taxon>Orectolobiformes</taxon>
        <taxon>Hemiscylliidae</taxon>
        <taxon>Chiloscyllium</taxon>
    </lineage>
</organism>
<dbReference type="GO" id="GO:0016757">
    <property type="term" value="F:glycosyltransferase activity"/>
    <property type="evidence" value="ECO:0007669"/>
    <property type="project" value="UniProtKB-KW"/>
</dbReference>
<feature type="domain" description="Glycosyl transferase family 1" evidence="2">
    <location>
        <begin position="165"/>
        <end position="319"/>
    </location>
</feature>
<accession>A0A401S0T0</accession>
<evidence type="ECO:0000313" key="3">
    <source>
        <dbReference type="EMBL" id="GCC23999.1"/>
    </source>
</evidence>
<dbReference type="Pfam" id="PF00534">
    <property type="entry name" value="Glycos_transf_1"/>
    <property type="match status" value="1"/>
</dbReference>
<dbReference type="Gene3D" id="3.40.50.2000">
    <property type="entry name" value="Glycogen Phosphorylase B"/>
    <property type="match status" value="2"/>
</dbReference>
<dbReference type="InterPro" id="IPR001296">
    <property type="entry name" value="Glyco_trans_1"/>
</dbReference>
<protein>
    <recommendedName>
        <fullName evidence="2">Glycosyl transferase family 1 domain-containing protein</fullName>
    </recommendedName>
</protein>
<dbReference type="EMBL" id="BEZZ01000045">
    <property type="protein sequence ID" value="GCC23999.1"/>
    <property type="molecule type" value="Genomic_DNA"/>
</dbReference>
<keyword evidence="4" id="KW-1185">Reference proteome</keyword>
<dbReference type="AlphaFoldDB" id="A0A401S0T0"/>
<reference evidence="3 4" key="1">
    <citation type="journal article" date="2018" name="Nat. Ecol. Evol.">
        <title>Shark genomes provide insights into elasmobranch evolution and the origin of vertebrates.</title>
        <authorList>
            <person name="Hara Y"/>
            <person name="Yamaguchi K"/>
            <person name="Onimaru K"/>
            <person name="Kadota M"/>
            <person name="Koyanagi M"/>
            <person name="Keeley SD"/>
            <person name="Tatsumi K"/>
            <person name="Tanaka K"/>
            <person name="Motone F"/>
            <person name="Kageyama Y"/>
            <person name="Nozu R"/>
            <person name="Adachi N"/>
            <person name="Nishimura O"/>
            <person name="Nakagawa R"/>
            <person name="Tanegashima C"/>
            <person name="Kiyatake I"/>
            <person name="Matsumoto R"/>
            <person name="Murakumo K"/>
            <person name="Nishida K"/>
            <person name="Terakita A"/>
            <person name="Kuratani S"/>
            <person name="Sato K"/>
            <person name="Hyodo S Kuraku.S."/>
        </authorList>
    </citation>
    <scope>NUCLEOTIDE SEQUENCE [LARGE SCALE GENOMIC DNA]</scope>
</reference>
<keyword evidence="1" id="KW-0808">Transferase</keyword>